<dbReference type="EMBL" id="CAJVQC010027421">
    <property type="protein sequence ID" value="CAG8736406.1"/>
    <property type="molecule type" value="Genomic_DNA"/>
</dbReference>
<proteinExistence type="predicted"/>
<accession>A0ACA9Q3U1</accession>
<gene>
    <name evidence="1" type="ORF">RPERSI_LOCUS12703</name>
</gene>
<evidence type="ECO:0000313" key="1">
    <source>
        <dbReference type="EMBL" id="CAG8736406.1"/>
    </source>
</evidence>
<feature type="non-terminal residue" evidence="1">
    <location>
        <position position="43"/>
    </location>
</feature>
<protein>
    <submittedName>
        <fullName evidence="1">3496_t:CDS:1</fullName>
    </submittedName>
</protein>
<name>A0ACA9Q3U1_9GLOM</name>
<reference evidence="1" key="1">
    <citation type="submission" date="2021-06" db="EMBL/GenBank/DDBJ databases">
        <authorList>
            <person name="Kallberg Y."/>
            <person name="Tangrot J."/>
            <person name="Rosling A."/>
        </authorList>
    </citation>
    <scope>NUCLEOTIDE SEQUENCE</scope>
    <source>
        <strain evidence="1">MA461A</strain>
    </source>
</reference>
<comment type="caution">
    <text evidence="1">The sequence shown here is derived from an EMBL/GenBank/DDBJ whole genome shotgun (WGS) entry which is preliminary data.</text>
</comment>
<dbReference type="Proteomes" id="UP000789920">
    <property type="component" value="Unassembled WGS sequence"/>
</dbReference>
<organism evidence="1 2">
    <name type="scientific">Racocetra persica</name>
    <dbReference type="NCBI Taxonomy" id="160502"/>
    <lineage>
        <taxon>Eukaryota</taxon>
        <taxon>Fungi</taxon>
        <taxon>Fungi incertae sedis</taxon>
        <taxon>Mucoromycota</taxon>
        <taxon>Glomeromycotina</taxon>
        <taxon>Glomeromycetes</taxon>
        <taxon>Diversisporales</taxon>
        <taxon>Gigasporaceae</taxon>
        <taxon>Racocetra</taxon>
    </lineage>
</organism>
<keyword evidence="2" id="KW-1185">Reference proteome</keyword>
<sequence>MQSPFTNCSKHSEDPLPVKNRIGRPIVILGHFGNWTLSIFDVQ</sequence>
<evidence type="ECO:0000313" key="2">
    <source>
        <dbReference type="Proteomes" id="UP000789920"/>
    </source>
</evidence>